<evidence type="ECO:0000256" key="1">
    <source>
        <dbReference type="SAM" id="MobiDB-lite"/>
    </source>
</evidence>
<comment type="caution">
    <text evidence="2">The sequence shown here is derived from an EMBL/GenBank/DDBJ whole genome shotgun (WGS) entry which is preliminary data.</text>
</comment>
<accession>A0AAN7XSI7</accession>
<proteinExistence type="predicted"/>
<protein>
    <submittedName>
        <fullName evidence="2">Uncharacterized protein</fullName>
    </submittedName>
</protein>
<name>A0AAN7XSI7_ELEMC</name>
<reference evidence="2 3" key="1">
    <citation type="journal article" date="2023" name="Genes (Basel)">
        <title>Chromosome-Level Genome Assembly and Circadian Gene Repertoire of the Patagonia Blennie Eleginops maclovinus-The Closest Ancestral Proxy of Antarctic Cryonotothenioids.</title>
        <authorList>
            <person name="Cheng C.C."/>
            <person name="Rivera-Colon A.G."/>
            <person name="Minhas B.F."/>
            <person name="Wilson L."/>
            <person name="Rayamajhi N."/>
            <person name="Vargas-Chacoff L."/>
            <person name="Catchen J.M."/>
        </authorList>
    </citation>
    <scope>NUCLEOTIDE SEQUENCE [LARGE SCALE GENOMIC DNA]</scope>
    <source>
        <strain evidence="2">JMC-PN-2008</strain>
    </source>
</reference>
<reference evidence="2 3" key="2">
    <citation type="journal article" date="2023" name="Mol. Biol. Evol.">
        <title>Genomics of Secondarily Temperate Adaptation in the Only Non-Antarctic Icefish.</title>
        <authorList>
            <person name="Rivera-Colon A.G."/>
            <person name="Rayamajhi N."/>
            <person name="Minhas B.F."/>
            <person name="Madrigal G."/>
            <person name="Bilyk K.T."/>
            <person name="Yoon V."/>
            <person name="Hune M."/>
            <person name="Gregory S."/>
            <person name="Cheng C.H.C."/>
            <person name="Catchen J.M."/>
        </authorList>
    </citation>
    <scope>NUCLEOTIDE SEQUENCE [LARGE SCALE GENOMIC DNA]</scope>
    <source>
        <strain evidence="2">JMC-PN-2008</strain>
    </source>
</reference>
<evidence type="ECO:0000313" key="2">
    <source>
        <dbReference type="EMBL" id="KAK5869043.1"/>
    </source>
</evidence>
<evidence type="ECO:0000313" key="3">
    <source>
        <dbReference type="Proteomes" id="UP001346869"/>
    </source>
</evidence>
<dbReference type="EMBL" id="JAUZQC010000007">
    <property type="protein sequence ID" value="KAK5869043.1"/>
    <property type="molecule type" value="Genomic_DNA"/>
</dbReference>
<dbReference type="AlphaFoldDB" id="A0AAN7XSI7"/>
<feature type="region of interest" description="Disordered" evidence="1">
    <location>
        <begin position="49"/>
        <end position="156"/>
    </location>
</feature>
<sequence length="156" mass="16129">MLEVDPCATAVDVNTAELPSTPCLIIQGDMMKPSGWLISIEGHVVPLSQSPAVQVESKKLPAASDTTPNESDSADHVGTQVPLSQSPAVQVESKKLPAASDTIPNESDSADHVGTQVPLSQSPAVQVESKKLPAASDTIPNESDSADHVGTQVTAK</sequence>
<dbReference type="Proteomes" id="UP001346869">
    <property type="component" value="Unassembled WGS sequence"/>
</dbReference>
<keyword evidence="3" id="KW-1185">Reference proteome</keyword>
<organism evidence="2 3">
    <name type="scientific">Eleginops maclovinus</name>
    <name type="common">Patagonian blennie</name>
    <name type="synonym">Eleginus maclovinus</name>
    <dbReference type="NCBI Taxonomy" id="56733"/>
    <lineage>
        <taxon>Eukaryota</taxon>
        <taxon>Metazoa</taxon>
        <taxon>Chordata</taxon>
        <taxon>Craniata</taxon>
        <taxon>Vertebrata</taxon>
        <taxon>Euteleostomi</taxon>
        <taxon>Actinopterygii</taxon>
        <taxon>Neopterygii</taxon>
        <taxon>Teleostei</taxon>
        <taxon>Neoteleostei</taxon>
        <taxon>Acanthomorphata</taxon>
        <taxon>Eupercaria</taxon>
        <taxon>Perciformes</taxon>
        <taxon>Notothenioidei</taxon>
        <taxon>Eleginopidae</taxon>
        <taxon>Eleginops</taxon>
    </lineage>
</organism>
<gene>
    <name evidence="2" type="ORF">PBY51_010006</name>
</gene>